<comment type="caution">
    <text evidence="1">The sequence shown here is derived from an EMBL/GenBank/DDBJ whole genome shotgun (WGS) entry which is preliminary data.</text>
</comment>
<reference evidence="1" key="1">
    <citation type="submission" date="2016-10" db="EMBL/GenBank/DDBJ databases">
        <authorList>
            <person name="Benchimol M."/>
            <person name="Almeida L.G."/>
            <person name="Vasconcelos A.T."/>
            <person name="Perreira-Neves A."/>
            <person name="Rosa I.A."/>
            <person name="Tasca T."/>
            <person name="Bogo M.R."/>
            <person name="de Souza W."/>
        </authorList>
    </citation>
    <scope>NUCLEOTIDE SEQUENCE [LARGE SCALE GENOMIC DNA]</scope>
    <source>
        <strain evidence="1">K</strain>
    </source>
</reference>
<sequence>MVYDLIATICQNNENEAKNVSFEEAAQLFSLFFDEPSFSDCDLDCISSFFPFRRFFDFLENSKKTNEKCDVMIPLILTCISHASSGKYFIVNEIIQEKDIIFLINSLENSSITSSAFYMIANICRENDSFIHLLFNNHIFEILSKISMNCQISNFLAFLSKSELNEFESFALLDFIVFEFNSFFVSIDEVHNEIQNEIDTIVDIIEILYTFMHSSIENVSLKAFQMSSDLILPKIDLLFNFDNLELIHELLKLLFLLPILPNSLIPILFKLYKTNDENIIITCSKIFEKQFNNWKNETLIDTDVLFSILLSKFPSSFNCEKVLFLTLMRYANFTQICMPEMIALLIKFVTYQNYSIMCLRALYKIATMGNNIDEMFGDLLDEALFALQEVANSEKEDIAMEAQIVLDALTVK</sequence>
<keyword evidence="2" id="KW-1185">Reference proteome</keyword>
<evidence type="ECO:0000313" key="2">
    <source>
        <dbReference type="Proteomes" id="UP000179807"/>
    </source>
</evidence>
<accession>A0A1J4K288</accession>
<evidence type="ECO:0000313" key="1">
    <source>
        <dbReference type="EMBL" id="OHT03860.1"/>
    </source>
</evidence>
<gene>
    <name evidence="1" type="ORF">TRFO_01587</name>
</gene>
<dbReference type="EMBL" id="MLAK01000815">
    <property type="protein sequence ID" value="OHT03860.1"/>
    <property type="molecule type" value="Genomic_DNA"/>
</dbReference>
<proteinExistence type="predicted"/>
<dbReference type="GeneID" id="94824886"/>
<protein>
    <submittedName>
        <fullName evidence="1">Uncharacterized protein</fullName>
    </submittedName>
</protein>
<dbReference type="AlphaFoldDB" id="A0A1J4K288"/>
<dbReference type="Proteomes" id="UP000179807">
    <property type="component" value="Unassembled WGS sequence"/>
</dbReference>
<organism evidence="1 2">
    <name type="scientific">Tritrichomonas foetus</name>
    <dbReference type="NCBI Taxonomy" id="1144522"/>
    <lineage>
        <taxon>Eukaryota</taxon>
        <taxon>Metamonada</taxon>
        <taxon>Parabasalia</taxon>
        <taxon>Tritrichomonadida</taxon>
        <taxon>Tritrichomonadidae</taxon>
        <taxon>Tritrichomonas</taxon>
    </lineage>
</organism>
<name>A0A1J4K288_9EUKA</name>
<dbReference type="RefSeq" id="XP_068356996.1">
    <property type="nucleotide sequence ID" value="XM_068490182.1"/>
</dbReference>
<dbReference type="VEuPathDB" id="TrichDB:TRFO_01587"/>